<organism evidence="2 3">
    <name type="scientific">Pythium oligandrum</name>
    <name type="common">Mycoparasitic fungus</name>
    <dbReference type="NCBI Taxonomy" id="41045"/>
    <lineage>
        <taxon>Eukaryota</taxon>
        <taxon>Sar</taxon>
        <taxon>Stramenopiles</taxon>
        <taxon>Oomycota</taxon>
        <taxon>Peronosporomycetes</taxon>
        <taxon>Pythiales</taxon>
        <taxon>Pythiaceae</taxon>
        <taxon>Pythium</taxon>
    </lineage>
</organism>
<protein>
    <submittedName>
        <fullName evidence="2">Uncharacterized protein</fullName>
    </submittedName>
</protein>
<keyword evidence="3" id="KW-1185">Reference proteome</keyword>
<name>A0A8K1CAQ1_PYTOL</name>
<evidence type="ECO:0000313" key="3">
    <source>
        <dbReference type="Proteomes" id="UP000794436"/>
    </source>
</evidence>
<dbReference type="Proteomes" id="UP000794436">
    <property type="component" value="Unassembled WGS sequence"/>
</dbReference>
<dbReference type="EMBL" id="SPLM01000109">
    <property type="protein sequence ID" value="TMW59841.1"/>
    <property type="molecule type" value="Genomic_DNA"/>
</dbReference>
<feature type="region of interest" description="Disordered" evidence="1">
    <location>
        <begin position="67"/>
        <end position="94"/>
    </location>
</feature>
<proteinExistence type="predicted"/>
<feature type="compositionally biased region" description="Low complexity" evidence="1">
    <location>
        <begin position="70"/>
        <end position="82"/>
    </location>
</feature>
<evidence type="ECO:0000256" key="1">
    <source>
        <dbReference type="SAM" id="MobiDB-lite"/>
    </source>
</evidence>
<gene>
    <name evidence="2" type="ORF">Poli38472_004910</name>
</gene>
<sequence>MAMDWTNLSLDDDEMSLSAALALLDEPLDDDALASMELLVCDDTDASHGESDASSLETELVDTLGRVTQASPASTETTSSPEPSIPRGTRPTDSTVVRRRHEILYLHDKVLEMEELLRGMKRQRTEALVAASVVWHDLAVRQQQQRQSAELENARLRNVLQTQVQVGKDLLQALQHSCKHASKSRKAIQHPRPRWYETSDERMLAPMEALYAETPSVFRSPKFAFDARPFRDFKVVEVVDNAATLLLQANWVFPFAFDRVLPAFWQAATQQRAQEYAQLYPSTLDSDNTMVSVFNSNTKTANPSAVSAIHGKLAIKRFCDDPSSGPAVFTSHMHADLTTADAVPVDSDVTLCGVAWIRIQAIPLDGAAGALAMTQVQISRRLSLEIFDDAEVPQQHVGALTHCVLSQIEAELVWKQQAIENLLFGLTKAE</sequence>
<reference evidence="2" key="1">
    <citation type="submission" date="2019-03" db="EMBL/GenBank/DDBJ databases">
        <title>Long read genome sequence of the mycoparasitic Pythium oligandrum ATCC 38472 isolated from sugarbeet rhizosphere.</title>
        <authorList>
            <person name="Gaulin E."/>
        </authorList>
    </citation>
    <scope>NUCLEOTIDE SEQUENCE</scope>
    <source>
        <strain evidence="2">ATCC 38472_TT</strain>
    </source>
</reference>
<dbReference type="AlphaFoldDB" id="A0A8K1CAQ1"/>
<evidence type="ECO:0000313" key="2">
    <source>
        <dbReference type="EMBL" id="TMW59841.1"/>
    </source>
</evidence>
<accession>A0A8K1CAQ1</accession>
<comment type="caution">
    <text evidence="2">The sequence shown here is derived from an EMBL/GenBank/DDBJ whole genome shotgun (WGS) entry which is preliminary data.</text>
</comment>